<reference evidence="3" key="2">
    <citation type="submission" date="2016-06" db="UniProtKB">
        <authorList>
            <consortium name="WormBaseParasite"/>
        </authorList>
    </citation>
    <scope>IDENTIFICATION</scope>
</reference>
<dbReference type="Proteomes" id="UP000050741">
    <property type="component" value="Unassembled WGS sequence"/>
</dbReference>
<protein>
    <submittedName>
        <fullName evidence="3">TPR_REGION domain-containing protein</fullName>
    </submittedName>
</protein>
<feature type="compositionally biased region" description="Basic residues" evidence="1">
    <location>
        <begin position="296"/>
        <end position="320"/>
    </location>
</feature>
<dbReference type="Gene3D" id="1.25.40.10">
    <property type="entry name" value="Tetratricopeptide repeat domain"/>
    <property type="match status" value="1"/>
</dbReference>
<reference evidence="2" key="1">
    <citation type="submission" date="2014-05" db="EMBL/GenBank/DDBJ databases">
        <title>The genome and life-stage specific transcriptomes of Globodera pallida elucidate key aspects of plant parasitism by a cyst nematode.</title>
        <authorList>
            <person name="Cotton J.A."/>
            <person name="Lilley C.J."/>
            <person name="Jones L.M."/>
            <person name="Kikuchi T."/>
            <person name="Reid A.J."/>
            <person name="Thorpe P."/>
            <person name="Tsai I.J."/>
            <person name="Beasley H."/>
            <person name="Blok V."/>
            <person name="Cock P.J.A."/>
            <person name="Van den Akker S.E."/>
            <person name="Holroyd N."/>
            <person name="Hunt M."/>
            <person name="Mantelin S."/>
            <person name="Naghra H."/>
            <person name="Pain A."/>
            <person name="Palomares-Rius J.E."/>
            <person name="Zarowiecki M."/>
            <person name="Berriman M."/>
            <person name="Jones J.T."/>
            <person name="Urwin P.E."/>
        </authorList>
    </citation>
    <scope>NUCLEOTIDE SEQUENCE [LARGE SCALE GENOMIC DNA]</scope>
    <source>
        <strain evidence="2">Lindley</strain>
    </source>
</reference>
<evidence type="ECO:0000313" key="3">
    <source>
        <dbReference type="WBParaSite" id="GPLIN_000337000"/>
    </source>
</evidence>
<feature type="region of interest" description="Disordered" evidence="1">
    <location>
        <begin position="190"/>
        <end position="210"/>
    </location>
</feature>
<feature type="region of interest" description="Disordered" evidence="1">
    <location>
        <begin position="292"/>
        <end position="333"/>
    </location>
</feature>
<evidence type="ECO:0000256" key="1">
    <source>
        <dbReference type="SAM" id="MobiDB-lite"/>
    </source>
</evidence>
<dbReference type="AlphaFoldDB" id="A0A183BRY4"/>
<organism evidence="2 3">
    <name type="scientific">Globodera pallida</name>
    <name type="common">Potato cyst nematode worm</name>
    <name type="synonym">Heterodera pallida</name>
    <dbReference type="NCBI Taxonomy" id="36090"/>
    <lineage>
        <taxon>Eukaryota</taxon>
        <taxon>Metazoa</taxon>
        <taxon>Ecdysozoa</taxon>
        <taxon>Nematoda</taxon>
        <taxon>Chromadorea</taxon>
        <taxon>Rhabditida</taxon>
        <taxon>Tylenchina</taxon>
        <taxon>Tylenchomorpha</taxon>
        <taxon>Tylenchoidea</taxon>
        <taxon>Heteroderidae</taxon>
        <taxon>Heteroderinae</taxon>
        <taxon>Globodera</taxon>
    </lineage>
</organism>
<proteinExistence type="predicted"/>
<name>A0A183BRY4_GLOPA</name>
<evidence type="ECO:0000313" key="2">
    <source>
        <dbReference type="Proteomes" id="UP000050741"/>
    </source>
</evidence>
<dbReference type="InterPro" id="IPR011990">
    <property type="entry name" value="TPR-like_helical_dom_sf"/>
</dbReference>
<dbReference type="SUPFAM" id="SSF48452">
    <property type="entry name" value="TPR-like"/>
    <property type="match status" value="1"/>
</dbReference>
<dbReference type="WBParaSite" id="GPLIN_000337000">
    <property type="protein sequence ID" value="GPLIN_000337000"/>
    <property type="gene ID" value="GPLIN_000337000"/>
</dbReference>
<feature type="compositionally biased region" description="Basic and acidic residues" evidence="1">
    <location>
        <begin position="321"/>
        <end position="330"/>
    </location>
</feature>
<accession>A0A183BRY4</accession>
<keyword evidence="2" id="KW-1185">Reference proteome</keyword>
<sequence>MHFERANWDNQICADLIQRLETWTEKHLGPVEMELNPDSTRVRWEEKWQKQKKHQHHQQLQSTTPGGMLMMTALMLAQESALTDAEADICLRLGEWHANAGAQEEEAIVYLRQVIALERQMVEPVNQSRLLRAYSALAEVLCAQRQWEDAFAAARCKLGIQKAMAVPLLDRLGTQLLMGKILLEPNRPPPAELCRSSSSSNEEKSDYGTCPGGKSDACFEGTSSETWSPEGPITAMHIFRRIRRRAKSLRAKAEQKLADEYLVQCKMLIEQSQRRSMEEIEEVHAHDQTLVGSVQQHKRSPQRRSRRLRTSKNYRSRPRRRSEEAKKTDLEDSETYCYITGESDAESITSGGAQVIGVDFEDD</sequence>